<protein>
    <recommendedName>
        <fullName evidence="4 12">GPI inositol-deacylase</fullName>
        <ecNumber evidence="12">3.1.-.-</ecNumber>
    </recommendedName>
</protein>
<keyword evidence="7 12" id="KW-0378">Hydrolase</keyword>
<proteinExistence type="inferred from homology"/>
<evidence type="ECO:0000259" key="14">
    <source>
        <dbReference type="Pfam" id="PF07819"/>
    </source>
</evidence>
<dbReference type="PANTHER" id="PTHR15495:SF7">
    <property type="entry name" value="GPI INOSITOL-DEACYLASE"/>
    <property type="match status" value="1"/>
</dbReference>
<dbReference type="InterPro" id="IPR012908">
    <property type="entry name" value="PGAP1-ab_dom-like"/>
</dbReference>
<evidence type="ECO:0000313" key="16">
    <source>
        <dbReference type="EMBL" id="TRX98956.1"/>
    </source>
</evidence>
<feature type="transmembrane region" description="Helical" evidence="12">
    <location>
        <begin position="1009"/>
        <end position="1040"/>
    </location>
</feature>
<comment type="subcellular location">
    <subcellularLocation>
        <location evidence="2">Endoplasmic reticulum membrane</location>
        <topology evidence="2">Multi-pass membrane protein</topology>
    </subcellularLocation>
</comment>
<comment type="function">
    <text evidence="1 12">Involved in inositol deacylation of GPI-anchored proteins which plays important roles in the quality control and ER-associated degradation of GPI-anchored proteins.</text>
</comment>
<evidence type="ECO:0000259" key="15">
    <source>
        <dbReference type="Pfam" id="PF25140"/>
    </source>
</evidence>
<dbReference type="Pfam" id="PF07819">
    <property type="entry name" value="PGAP1"/>
    <property type="match status" value="1"/>
</dbReference>
<keyword evidence="9 12" id="KW-0653">Protein transport</keyword>
<feature type="transmembrane region" description="Helical" evidence="12">
    <location>
        <begin position="1203"/>
        <end position="1224"/>
    </location>
</feature>
<dbReference type="STRING" id="2512241.A0A553IFH3"/>
<dbReference type="EC" id="3.1.-.-" evidence="12"/>
<dbReference type="Gene3D" id="3.40.50.1820">
    <property type="entry name" value="alpha/beta hydrolase"/>
    <property type="match status" value="1"/>
</dbReference>
<evidence type="ECO:0000256" key="12">
    <source>
        <dbReference type="RuleBase" id="RU365011"/>
    </source>
</evidence>
<dbReference type="Pfam" id="PF25140">
    <property type="entry name" value="PGAP1_TMD"/>
    <property type="match status" value="1"/>
</dbReference>
<evidence type="ECO:0000256" key="13">
    <source>
        <dbReference type="SAM" id="MobiDB-lite"/>
    </source>
</evidence>
<gene>
    <name evidence="16" type="ORF">FHL15_000298</name>
</gene>
<keyword evidence="6 12" id="KW-0812">Transmembrane</keyword>
<dbReference type="PANTHER" id="PTHR15495">
    <property type="entry name" value="NEGATIVE REGULATOR OF VESICLE FORMATION-RELATED"/>
    <property type="match status" value="1"/>
</dbReference>
<evidence type="ECO:0000256" key="6">
    <source>
        <dbReference type="ARBA" id="ARBA00022692"/>
    </source>
</evidence>
<organism evidence="16 17">
    <name type="scientific">Xylaria flabelliformis</name>
    <dbReference type="NCBI Taxonomy" id="2512241"/>
    <lineage>
        <taxon>Eukaryota</taxon>
        <taxon>Fungi</taxon>
        <taxon>Dikarya</taxon>
        <taxon>Ascomycota</taxon>
        <taxon>Pezizomycotina</taxon>
        <taxon>Sordariomycetes</taxon>
        <taxon>Xylariomycetidae</taxon>
        <taxon>Xylariales</taxon>
        <taxon>Xylariaceae</taxon>
        <taxon>Xylaria</taxon>
    </lineage>
</organism>
<keyword evidence="5 12" id="KW-0813">Transport</keyword>
<feature type="transmembrane region" description="Helical" evidence="12">
    <location>
        <begin position="244"/>
        <end position="266"/>
    </location>
</feature>
<feature type="transmembrane region" description="Helical" evidence="12">
    <location>
        <begin position="1135"/>
        <end position="1154"/>
    </location>
</feature>
<comment type="similarity">
    <text evidence="3 12">Belongs to the GPI inositol-deacylase family.</text>
</comment>
<dbReference type="InterPro" id="IPR056824">
    <property type="entry name" value="PGAP1_TMD"/>
</dbReference>
<evidence type="ECO:0000313" key="17">
    <source>
        <dbReference type="Proteomes" id="UP000319160"/>
    </source>
</evidence>
<dbReference type="Proteomes" id="UP000319160">
    <property type="component" value="Unassembled WGS sequence"/>
</dbReference>
<reference evidence="17" key="1">
    <citation type="submission" date="2019-06" db="EMBL/GenBank/DDBJ databases">
        <title>Draft genome sequence of the griseofulvin-producing fungus Xylaria cubensis strain G536.</title>
        <authorList>
            <person name="Mead M.E."/>
            <person name="Raja H.A."/>
            <person name="Steenwyk J.L."/>
            <person name="Knowles S.L."/>
            <person name="Oberlies N.H."/>
            <person name="Rokas A."/>
        </authorList>
    </citation>
    <scope>NUCLEOTIDE SEQUENCE [LARGE SCALE GENOMIC DNA]</scope>
    <source>
        <strain evidence="17">G536</strain>
    </source>
</reference>
<dbReference type="AlphaFoldDB" id="A0A553IFH3"/>
<feature type="domain" description="GPI inositol-deacylase transmembrane" evidence="15">
    <location>
        <begin position="919"/>
        <end position="1238"/>
    </location>
</feature>
<evidence type="ECO:0000256" key="11">
    <source>
        <dbReference type="ARBA" id="ARBA00023136"/>
    </source>
</evidence>
<keyword evidence="17" id="KW-1185">Reference proteome</keyword>
<dbReference type="GO" id="GO:0015031">
    <property type="term" value="P:protein transport"/>
    <property type="evidence" value="ECO:0007669"/>
    <property type="project" value="UniProtKB-KW"/>
</dbReference>
<dbReference type="SUPFAM" id="SSF53474">
    <property type="entry name" value="alpha/beta-Hydrolases"/>
    <property type="match status" value="1"/>
</dbReference>
<dbReference type="GO" id="GO:0050185">
    <property type="term" value="F:phosphatidylinositol deacylase activity"/>
    <property type="evidence" value="ECO:0007669"/>
    <property type="project" value="TreeGrafter"/>
</dbReference>
<feature type="transmembrane region" description="Helical" evidence="12">
    <location>
        <begin position="1230"/>
        <end position="1254"/>
    </location>
</feature>
<feature type="transmembrane region" description="Helical" evidence="12">
    <location>
        <begin position="1174"/>
        <end position="1191"/>
    </location>
</feature>
<evidence type="ECO:0000256" key="7">
    <source>
        <dbReference type="ARBA" id="ARBA00022801"/>
    </source>
</evidence>
<dbReference type="InterPro" id="IPR039529">
    <property type="entry name" value="PGAP1/BST1"/>
</dbReference>
<comment type="caution">
    <text evidence="16">The sequence shown here is derived from an EMBL/GenBank/DDBJ whole genome shotgun (WGS) entry which is preliminary data.</text>
</comment>
<dbReference type="InterPro" id="IPR029058">
    <property type="entry name" value="AB_hydrolase_fold"/>
</dbReference>
<evidence type="ECO:0000256" key="2">
    <source>
        <dbReference type="ARBA" id="ARBA00004477"/>
    </source>
</evidence>
<name>A0A553IFH3_9PEZI</name>
<evidence type="ECO:0000256" key="1">
    <source>
        <dbReference type="ARBA" id="ARBA00003496"/>
    </source>
</evidence>
<keyword evidence="11 12" id="KW-0472">Membrane</keyword>
<dbReference type="Pfam" id="PF25141">
    <property type="entry name" value="PGAP1_2nd"/>
    <property type="match status" value="1"/>
</dbReference>
<keyword evidence="8 12" id="KW-0256">Endoplasmic reticulum</keyword>
<feature type="compositionally biased region" description="Polar residues" evidence="13">
    <location>
        <begin position="188"/>
        <end position="206"/>
    </location>
</feature>
<keyword evidence="10 12" id="KW-1133">Transmembrane helix</keyword>
<dbReference type="FunFam" id="3.40.50.1820:FF:000056">
    <property type="entry name" value="GPI inositol-deacylase"/>
    <property type="match status" value="1"/>
</dbReference>
<sequence length="1269" mass="141049">MHFAIIADWSKPAMVKLCCGAESTGGLGRDCMRAADKWVGSSNIPISTGSLVQVVPSFRSGPDHHSPEITNIVIRNSSKSNPQRYHLRLERRATPANSHLRLRLRPHTYTHQVEARARIRTRIRTRAPSLTRAFPSSMQRRSSGSSEDSADAPVKASRTRDHSRSRKVPSANCPPHDPAPSASAARNRISNGQLNWQQSQGRNGSATKEPPVSITKISGDINTDNDKIPASKLKVRQFMPKSPWAISLWTLFTSLTGIALLISIVYSSASLQCDPKGCRMSWMSPSFVHFSDFDTEHTRFASKYSLYLYREQGIEHGPKVRGIPVLFIPGNAGSYKQARSIASESARYFHEALNSNGATANSAVKALDFFTVDFNEDFTAFHGQTMLDQAEYINEAIRYILSLYLDPQKSERDPNLPDPASVIILGHSMGGVVARAAFVMPNFQPHSVNTIITMSAPHARPPVTFDPLIVKVYQDINDHWRHAYSGKSVTENSLSQVTLVSIAGGGLDTVVPSDYASLESIVPETHGFTVFTSTIPTVWTSMDHQAITWCDQFRKVVVKAMYDIVDSHDKSQTKPRAERITHFKKRFLTGLEAVSETPSIDTHPTTLLTVGDGSDAIDTRKEFVLRGLGRSKESKAYLLPIESSELSSSRRLTLLSNSEFDHPGENAKLEVLLCSVYSSQIGQVNAPFLAEIDLSGNSSTSTRLACKSAAPEVVSLPASTRATKAPFSLEGEQQIPPFSYLQYDARHIRDYQFVAIVDRSDAPNPGWIIAQFSDTVDAHSTQSISIGRLMASGLRFELPRNRPMVVDVRIPSIQSSLLAYHMEVKEDANGEQKELFRPLVRQYLTKPYESKYFVDATEMDISLHGVSPFVPPPLDASQNDEGLGIQLWTDPTQKSSITIKLTIDPIGSLGKLYMRYRTVFASFPQLVVGLVLRKQFRIYDNTGTFISFSESLGNCLQRSLPMLLLSMTFLSLSIGQSDSMGHGVLWPWRSSTSIDFAQNDLLVGTTDPFFWFLIPMIGIVCVGVCVLMHYVALALVSLLSTFYGWIFSPRVPNEEKKNVMVSKSNQSSVFTHSSPQRRLLITGAFLFLVSTVVPYQSAYVVACLVQLSTSVRAHYVARGNPSLTHINFRNYTHTVFLLMVWNLPINLPTMVVWIRNLALHWFTPFSSYHNVLSILPFILLVENLTAGRMIPPVTSRLRHLTNVLFFATAVYAAIYGVSYAYVLHHLVNGIAAWLVAIHLTADSWAVAGVKSLFIEETTNTNHRKQNKKP</sequence>
<evidence type="ECO:0000256" key="3">
    <source>
        <dbReference type="ARBA" id="ARBA00006931"/>
    </source>
</evidence>
<dbReference type="GO" id="GO:0006888">
    <property type="term" value="P:endoplasmic reticulum to Golgi vesicle-mediated transport"/>
    <property type="evidence" value="ECO:0007669"/>
    <property type="project" value="TreeGrafter"/>
</dbReference>
<evidence type="ECO:0000256" key="4">
    <source>
        <dbReference type="ARBA" id="ARBA00015856"/>
    </source>
</evidence>
<feature type="domain" description="GPI inositol-deacylase PGAP1-like alpha/beta" evidence="14">
    <location>
        <begin position="320"/>
        <end position="563"/>
    </location>
</feature>
<dbReference type="GO" id="GO:0005789">
    <property type="term" value="C:endoplasmic reticulum membrane"/>
    <property type="evidence" value="ECO:0007669"/>
    <property type="project" value="UniProtKB-SubCell"/>
</dbReference>
<evidence type="ECO:0000256" key="8">
    <source>
        <dbReference type="ARBA" id="ARBA00022824"/>
    </source>
</evidence>
<evidence type="ECO:0000256" key="10">
    <source>
        <dbReference type="ARBA" id="ARBA00022989"/>
    </source>
</evidence>
<evidence type="ECO:0000256" key="5">
    <source>
        <dbReference type="ARBA" id="ARBA00022448"/>
    </source>
</evidence>
<accession>A0A553IFH3</accession>
<dbReference type="EMBL" id="VFLP01000001">
    <property type="protein sequence ID" value="TRX98956.1"/>
    <property type="molecule type" value="Genomic_DNA"/>
</dbReference>
<dbReference type="GO" id="GO:0006505">
    <property type="term" value="P:GPI anchor metabolic process"/>
    <property type="evidence" value="ECO:0007669"/>
    <property type="project" value="TreeGrafter"/>
</dbReference>
<feature type="compositionally biased region" description="Low complexity" evidence="13">
    <location>
        <begin position="136"/>
        <end position="147"/>
    </location>
</feature>
<dbReference type="OrthoDB" id="348976at2759"/>
<feature type="region of interest" description="Disordered" evidence="13">
    <location>
        <begin position="113"/>
        <end position="223"/>
    </location>
</feature>
<evidence type="ECO:0000256" key="9">
    <source>
        <dbReference type="ARBA" id="ARBA00022927"/>
    </source>
</evidence>